<evidence type="ECO:0000313" key="2">
    <source>
        <dbReference type="Proteomes" id="UP000054995"/>
    </source>
</evidence>
<comment type="caution">
    <text evidence="1">The sequence shown here is derived from an EMBL/GenBank/DDBJ whole genome shotgun (WGS) entry which is preliminary data.</text>
</comment>
<protein>
    <submittedName>
        <fullName evidence="1">Uncharacterized protein</fullName>
    </submittedName>
</protein>
<organism evidence="1 2">
    <name type="scientific">Trichinella pseudospiralis</name>
    <name type="common">Parasitic roundworm</name>
    <dbReference type="NCBI Taxonomy" id="6337"/>
    <lineage>
        <taxon>Eukaryota</taxon>
        <taxon>Metazoa</taxon>
        <taxon>Ecdysozoa</taxon>
        <taxon>Nematoda</taxon>
        <taxon>Enoplea</taxon>
        <taxon>Dorylaimia</taxon>
        <taxon>Trichinellida</taxon>
        <taxon>Trichinellidae</taxon>
        <taxon>Trichinella</taxon>
    </lineage>
</organism>
<reference evidence="1 2" key="1">
    <citation type="submission" date="2015-01" db="EMBL/GenBank/DDBJ databases">
        <title>Evolution of Trichinella species and genotypes.</title>
        <authorList>
            <person name="Korhonen P.K."/>
            <person name="Edoardo P."/>
            <person name="Giuseppe L.R."/>
            <person name="Gasser R.B."/>
        </authorList>
    </citation>
    <scope>NUCLEOTIDE SEQUENCE [LARGE SCALE GENOMIC DNA]</scope>
    <source>
        <strain evidence="1">ISS470</strain>
    </source>
</reference>
<dbReference type="Proteomes" id="UP000054995">
    <property type="component" value="Unassembled WGS sequence"/>
</dbReference>
<gene>
    <name evidence="1" type="ORF">T4D_16419</name>
</gene>
<sequence>MRKLYRCWLKINRINSVYAKKERNVVNSIQMNITVLQSYAKQMEIFATMEGKASQLITMQNFELMY</sequence>
<accession>A0A0V1FYG6</accession>
<evidence type="ECO:0000313" key="1">
    <source>
        <dbReference type="EMBL" id="KRY91094.1"/>
    </source>
</evidence>
<dbReference type="AlphaFoldDB" id="A0A0V1FYG6"/>
<proteinExistence type="predicted"/>
<dbReference type="EMBL" id="JYDT01000016">
    <property type="protein sequence ID" value="KRY91094.1"/>
    <property type="molecule type" value="Genomic_DNA"/>
</dbReference>
<name>A0A0V1FYG6_TRIPS</name>
<keyword evidence="2" id="KW-1185">Reference proteome</keyword>